<evidence type="ECO:0000313" key="2">
    <source>
        <dbReference type="EMBL" id="PXV70589.1"/>
    </source>
</evidence>
<gene>
    <name evidence="2" type="ORF">C8D93_102448</name>
</gene>
<keyword evidence="1" id="KW-0812">Transmembrane</keyword>
<dbReference type="EMBL" id="QICN01000002">
    <property type="protein sequence ID" value="PXV70589.1"/>
    <property type="molecule type" value="Genomic_DNA"/>
</dbReference>
<feature type="transmembrane region" description="Helical" evidence="1">
    <location>
        <begin position="128"/>
        <end position="146"/>
    </location>
</feature>
<evidence type="ECO:0008006" key="4">
    <source>
        <dbReference type="Google" id="ProtNLM"/>
    </source>
</evidence>
<reference evidence="2 3" key="1">
    <citation type="submission" date="2018-04" db="EMBL/GenBank/DDBJ databases">
        <title>Genomic Encyclopedia of Type Strains, Phase IV (KMG-IV): sequencing the most valuable type-strain genomes for metagenomic binning, comparative biology and taxonomic classification.</title>
        <authorList>
            <person name="Goeker M."/>
        </authorList>
    </citation>
    <scope>NUCLEOTIDE SEQUENCE [LARGE SCALE GENOMIC DNA]</scope>
    <source>
        <strain evidence="2 3">DSM 104150</strain>
    </source>
</reference>
<sequence length="173" mass="18161">MSLLERLPLRLLIRDLAIGALAVAVLQASHALDGGDFAARWPLAALAGVLLALAGYLAHEWGHLLGALASRSRVELPAGLATVFLFKFDIGANDRRQFLWMSAGGFVASALIVALYFGLLSFGRPADAIALALTVLGVLATAVLELPPAWRVLRGDALPRSGPAFVDSRADPG</sequence>
<dbReference type="Proteomes" id="UP000248330">
    <property type="component" value="Unassembled WGS sequence"/>
</dbReference>
<keyword evidence="1" id="KW-0472">Membrane</keyword>
<feature type="transmembrane region" description="Helical" evidence="1">
    <location>
        <begin position="41"/>
        <end position="58"/>
    </location>
</feature>
<feature type="transmembrane region" description="Helical" evidence="1">
    <location>
        <begin position="98"/>
        <end position="122"/>
    </location>
</feature>
<dbReference type="OrthoDB" id="7061748at2"/>
<proteinExistence type="predicted"/>
<protein>
    <recommendedName>
        <fullName evidence="4">Peptidase M50-like protein</fullName>
    </recommendedName>
</protein>
<name>A0A318EIE5_9GAMM</name>
<dbReference type="AlphaFoldDB" id="A0A318EIE5"/>
<evidence type="ECO:0000313" key="3">
    <source>
        <dbReference type="Proteomes" id="UP000248330"/>
    </source>
</evidence>
<organism evidence="2 3">
    <name type="scientific">Sinimarinibacterium flocculans</name>
    <dbReference type="NCBI Taxonomy" id="985250"/>
    <lineage>
        <taxon>Bacteria</taxon>
        <taxon>Pseudomonadati</taxon>
        <taxon>Pseudomonadota</taxon>
        <taxon>Gammaproteobacteria</taxon>
        <taxon>Nevskiales</taxon>
        <taxon>Nevskiaceae</taxon>
        <taxon>Sinimarinibacterium</taxon>
    </lineage>
</organism>
<evidence type="ECO:0000256" key="1">
    <source>
        <dbReference type="SAM" id="Phobius"/>
    </source>
</evidence>
<comment type="caution">
    <text evidence="2">The sequence shown here is derived from an EMBL/GenBank/DDBJ whole genome shotgun (WGS) entry which is preliminary data.</text>
</comment>
<accession>A0A318EIE5</accession>
<dbReference type="RefSeq" id="WP_110264240.1">
    <property type="nucleotide sequence ID" value="NZ_CAKZQT010000013.1"/>
</dbReference>
<keyword evidence="3" id="KW-1185">Reference proteome</keyword>
<keyword evidence="1" id="KW-1133">Transmembrane helix</keyword>